<accession>A0A6A6DNZ8</accession>
<evidence type="ECO:0000313" key="3">
    <source>
        <dbReference type="Proteomes" id="UP000800200"/>
    </source>
</evidence>
<reference evidence="2" key="1">
    <citation type="journal article" date="2020" name="Stud. Mycol.">
        <title>101 Dothideomycetes genomes: a test case for predicting lifestyles and emergence of pathogens.</title>
        <authorList>
            <person name="Haridas S."/>
            <person name="Albert R."/>
            <person name="Binder M."/>
            <person name="Bloem J."/>
            <person name="Labutti K."/>
            <person name="Salamov A."/>
            <person name="Andreopoulos B."/>
            <person name="Baker S."/>
            <person name="Barry K."/>
            <person name="Bills G."/>
            <person name="Bluhm B."/>
            <person name="Cannon C."/>
            <person name="Castanera R."/>
            <person name="Culley D."/>
            <person name="Daum C."/>
            <person name="Ezra D."/>
            <person name="Gonzalez J."/>
            <person name="Henrissat B."/>
            <person name="Kuo A."/>
            <person name="Liang C."/>
            <person name="Lipzen A."/>
            <person name="Lutzoni F."/>
            <person name="Magnuson J."/>
            <person name="Mondo S."/>
            <person name="Nolan M."/>
            <person name="Ohm R."/>
            <person name="Pangilinan J."/>
            <person name="Park H.-J."/>
            <person name="Ramirez L."/>
            <person name="Alfaro M."/>
            <person name="Sun H."/>
            <person name="Tritt A."/>
            <person name="Yoshinaga Y."/>
            <person name="Zwiers L.-H."/>
            <person name="Turgeon B."/>
            <person name="Goodwin S."/>
            <person name="Spatafora J."/>
            <person name="Crous P."/>
            <person name="Grigoriev I."/>
        </authorList>
    </citation>
    <scope>NUCLEOTIDE SEQUENCE</scope>
    <source>
        <strain evidence="2">CBS 207.26</strain>
    </source>
</reference>
<evidence type="ECO:0000313" key="2">
    <source>
        <dbReference type="EMBL" id="KAF2181304.1"/>
    </source>
</evidence>
<sequence>MQALPHKRRCAQEFTASDPRDESTAFRPKKRVEKTYIPRPTRSGRFAPIAMPQRVTGENTALDATAMDMEINAGSDTDSISRLNAANDRVLYTNESKLSTIRDASDDKSKSDRILSGSGADFEHGTWCEKSENAMLQLLLLITYEETAYTLDGLFEGRKFTDRMVKLRCQYLAQEFCSGSVKSRRQADLIYQYMTKEHKVTLKGKEKVLGLEHPSTLNSVSPNDTDTVM</sequence>
<dbReference type="EMBL" id="ML994653">
    <property type="protein sequence ID" value="KAF2181304.1"/>
    <property type="molecule type" value="Genomic_DNA"/>
</dbReference>
<keyword evidence="3" id="KW-1185">Reference proteome</keyword>
<evidence type="ECO:0000256" key="1">
    <source>
        <dbReference type="SAM" id="MobiDB-lite"/>
    </source>
</evidence>
<dbReference type="Proteomes" id="UP000800200">
    <property type="component" value="Unassembled WGS sequence"/>
</dbReference>
<name>A0A6A6DNZ8_9PEZI</name>
<proteinExistence type="predicted"/>
<protein>
    <submittedName>
        <fullName evidence="2">Uncharacterized protein</fullName>
    </submittedName>
</protein>
<organism evidence="2 3">
    <name type="scientific">Zopfia rhizophila CBS 207.26</name>
    <dbReference type="NCBI Taxonomy" id="1314779"/>
    <lineage>
        <taxon>Eukaryota</taxon>
        <taxon>Fungi</taxon>
        <taxon>Dikarya</taxon>
        <taxon>Ascomycota</taxon>
        <taxon>Pezizomycotina</taxon>
        <taxon>Dothideomycetes</taxon>
        <taxon>Dothideomycetes incertae sedis</taxon>
        <taxon>Zopfiaceae</taxon>
        <taxon>Zopfia</taxon>
    </lineage>
</organism>
<feature type="region of interest" description="Disordered" evidence="1">
    <location>
        <begin position="1"/>
        <end position="29"/>
    </location>
</feature>
<gene>
    <name evidence="2" type="ORF">K469DRAFT_261692</name>
</gene>
<dbReference type="AlphaFoldDB" id="A0A6A6DNZ8"/>